<dbReference type="PANTHER" id="PTHR15830:SF10">
    <property type="entry name" value="TELOMERE LENGTH REGULATION PROTEIN TEL2 HOMOLOG"/>
    <property type="match status" value="1"/>
</dbReference>
<dbReference type="GO" id="GO:0042162">
    <property type="term" value="F:telomeric DNA binding"/>
    <property type="evidence" value="ECO:0007669"/>
    <property type="project" value="TreeGrafter"/>
</dbReference>
<dbReference type="GO" id="GO:0005829">
    <property type="term" value="C:cytosol"/>
    <property type="evidence" value="ECO:0007669"/>
    <property type="project" value="TreeGrafter"/>
</dbReference>
<dbReference type="InParanoid" id="A0A316VS38"/>
<dbReference type="PANTHER" id="PTHR15830">
    <property type="entry name" value="TELOMERE LENGTH REGULATION PROTEIN TEL2 FAMILY MEMBER"/>
    <property type="match status" value="1"/>
</dbReference>
<dbReference type="OrthoDB" id="10254187at2759"/>
<name>A0A316VS38_9BASI</name>
<dbReference type="GO" id="GO:0051083">
    <property type="term" value="P:'de novo' cotranslational protein folding"/>
    <property type="evidence" value="ECO:0007669"/>
    <property type="project" value="TreeGrafter"/>
</dbReference>
<feature type="region of interest" description="Disordered" evidence="1">
    <location>
        <begin position="881"/>
        <end position="900"/>
    </location>
</feature>
<proteinExistence type="predicted"/>
<dbReference type="Proteomes" id="UP000245783">
    <property type="component" value="Unassembled WGS sequence"/>
</dbReference>
<protein>
    <submittedName>
        <fullName evidence="2">Uncharacterized protein</fullName>
    </submittedName>
</protein>
<reference evidence="2 3" key="1">
    <citation type="journal article" date="2018" name="Mol. Biol. Evol.">
        <title>Broad Genomic Sampling Reveals a Smut Pathogenic Ancestry of the Fungal Clade Ustilaginomycotina.</title>
        <authorList>
            <person name="Kijpornyongpan T."/>
            <person name="Mondo S.J."/>
            <person name="Barry K."/>
            <person name="Sandor L."/>
            <person name="Lee J."/>
            <person name="Lipzen A."/>
            <person name="Pangilinan J."/>
            <person name="LaButti K."/>
            <person name="Hainaut M."/>
            <person name="Henrissat B."/>
            <person name="Grigoriev I.V."/>
            <person name="Spatafora J.W."/>
            <person name="Aime M.C."/>
        </authorList>
    </citation>
    <scope>NUCLEOTIDE SEQUENCE [LARGE SCALE GENOMIC DNA]</scope>
    <source>
        <strain evidence="2 3">MCA 4658</strain>
    </source>
</reference>
<dbReference type="InterPro" id="IPR051970">
    <property type="entry name" value="TEL2_Regulation"/>
</dbReference>
<dbReference type="GO" id="GO:0051879">
    <property type="term" value="F:Hsp90 protein binding"/>
    <property type="evidence" value="ECO:0007669"/>
    <property type="project" value="TreeGrafter"/>
</dbReference>
<evidence type="ECO:0000256" key="1">
    <source>
        <dbReference type="SAM" id="MobiDB-lite"/>
    </source>
</evidence>
<feature type="compositionally biased region" description="Low complexity" evidence="1">
    <location>
        <begin position="828"/>
        <end position="841"/>
    </location>
</feature>
<gene>
    <name evidence="2" type="ORF">IE81DRAFT_41327</name>
</gene>
<keyword evidence="3" id="KW-1185">Reference proteome</keyword>
<dbReference type="RefSeq" id="XP_025366383.1">
    <property type="nucleotide sequence ID" value="XM_025517320.1"/>
</dbReference>
<feature type="region of interest" description="Disordered" evidence="1">
    <location>
        <begin position="488"/>
        <end position="515"/>
    </location>
</feature>
<evidence type="ECO:0000313" key="2">
    <source>
        <dbReference type="EMBL" id="PWN39223.1"/>
    </source>
</evidence>
<evidence type="ECO:0000313" key="3">
    <source>
        <dbReference type="Proteomes" id="UP000245783"/>
    </source>
</evidence>
<dbReference type="GeneID" id="37039190"/>
<feature type="compositionally biased region" description="Low complexity" evidence="1">
    <location>
        <begin position="488"/>
        <end position="503"/>
    </location>
</feature>
<sequence length="958" mass="105317">MALLTPSSNAEGPTSSTLQQTLEELRNSNFGDWDEVLKVLRQPLALFGLGVGPKRVKRHSVGGDEPDPTFDQSLAPQLTDEQKACLRPAFLGDVQRVILERIAVDWALVVEEEMKYNGARHSRWSDLLYAWFVAPTRQSETASPFEPIVVTTIQLATLSTLSAFLSSPRATQHESTARALTRIVQMLFSRQAQAYEAASQVELSNPHAESTASHTDMPYPLDLCYIHETLRIQSVDERALSSSVSPQATLRWAQCVRLLFTLPAKISNWSEGQEDLSSMLARPDEARSLQQHDEFGAYLAEQLEQLIGIGTQADSLRVFASRVLRSGTAAPIPLSEASSGHARRDFWSALLRCVLRRCEILAGPHRSDTYVRPISEGLDIVDSEGGVEDQVALYSARWQILLLRTLQRTESQTFLLSLLAWFDVVSCGLGLKRAAPIVQDGPSRGPVPHEEHRDFCSTGKENLRNAIALVIKIFLGLSGTDKPLQHISDLASDSSSSEESSASSDERQRAALPCKRTSRGPARLAPLLIEVVRGTRSARHWSPSLATALASVIQSAGSKVMQRIAKDVLETWSDAKRCQIDLRERELYLTTLLIALPLPSPYDPTFIEGVGAHLSHLDPYIRRLGMLCAELSSHHAAHQQKSKSGDQEAPKTLSFSKSIWEGHGEGREEARVLRKLSAKLREGTESGGSEPHLRAPHVSASEAGRLLGIVFEMRRGCDPLPEPIPDAGQPHRAHSPAQIVSRPKPISRSLPTRVAPASRLQRHDQDSPLGSLLALDSSGTNVRNDSMRRPLIVDLSQTEERDEKVSSSSARQDGLRPAPAHELEEAESSASSSGEDSSASDAGDEERAHLQSTLKGLNLANDADDSTIRAALEAHRRAQKAKETKASGQAEDEEFGMSVPKKKRRRVPVYVNELPPLLRDQDRSANRLALRHAEALVRRKRGWGGEVGESYACGCQVW</sequence>
<organism evidence="2 3">
    <name type="scientific">Ceraceosorus guamensis</name>
    <dbReference type="NCBI Taxonomy" id="1522189"/>
    <lineage>
        <taxon>Eukaryota</taxon>
        <taxon>Fungi</taxon>
        <taxon>Dikarya</taxon>
        <taxon>Basidiomycota</taxon>
        <taxon>Ustilaginomycotina</taxon>
        <taxon>Exobasidiomycetes</taxon>
        <taxon>Ceraceosorales</taxon>
        <taxon>Ceraceosoraceae</taxon>
        <taxon>Ceraceosorus</taxon>
    </lineage>
</organism>
<dbReference type="EMBL" id="KZ819484">
    <property type="protein sequence ID" value="PWN39223.1"/>
    <property type="molecule type" value="Genomic_DNA"/>
</dbReference>
<accession>A0A316VS38</accession>
<feature type="region of interest" description="Disordered" evidence="1">
    <location>
        <begin position="720"/>
        <end position="856"/>
    </location>
</feature>
<dbReference type="STRING" id="1522189.A0A316VS38"/>
<dbReference type="AlphaFoldDB" id="A0A316VS38"/>